<organism evidence="1 2">
    <name type="scientific">Geojedonia litorea</name>
    <dbReference type="NCBI Taxonomy" id="1268269"/>
    <lineage>
        <taxon>Bacteria</taxon>
        <taxon>Pseudomonadati</taxon>
        <taxon>Bacteroidota</taxon>
        <taxon>Flavobacteriia</taxon>
        <taxon>Flavobacteriales</taxon>
        <taxon>Flavobacteriaceae</taxon>
        <taxon>Geojedonia</taxon>
    </lineage>
</organism>
<evidence type="ECO:0000313" key="2">
    <source>
        <dbReference type="Proteomes" id="UP001595953"/>
    </source>
</evidence>
<evidence type="ECO:0008006" key="3">
    <source>
        <dbReference type="Google" id="ProtNLM"/>
    </source>
</evidence>
<comment type="caution">
    <text evidence="1">The sequence shown here is derived from an EMBL/GenBank/DDBJ whole genome shotgun (WGS) entry which is preliminary data.</text>
</comment>
<sequence>MKLFSIICVFILCLSSCKEKEHTDITPEIEPTLKLDGAWELVSFYNYIDNKVSDSFNIAEGYRQVKIYTPSKVMWSKNVPADSTEWFGYGSYKIEGDRLKEILDYGSEMMSQIIEERKEFIFELHLKPSSFRQIELDQDGNRVFSENYIRIE</sequence>
<reference evidence="2" key="1">
    <citation type="journal article" date="2019" name="Int. J. Syst. Evol. Microbiol.">
        <title>The Global Catalogue of Microorganisms (GCM) 10K type strain sequencing project: providing services to taxonomists for standard genome sequencing and annotation.</title>
        <authorList>
            <consortium name="The Broad Institute Genomics Platform"/>
            <consortium name="The Broad Institute Genome Sequencing Center for Infectious Disease"/>
            <person name="Wu L."/>
            <person name="Ma J."/>
        </authorList>
    </citation>
    <scope>NUCLEOTIDE SEQUENCE [LARGE SCALE GENOMIC DNA]</scope>
    <source>
        <strain evidence="2">CCUG 63682</strain>
    </source>
</reference>
<accession>A0ABV9MY85</accession>
<dbReference type="EMBL" id="JBHSGP010000004">
    <property type="protein sequence ID" value="MFC4720976.1"/>
    <property type="molecule type" value="Genomic_DNA"/>
</dbReference>
<gene>
    <name evidence="1" type="ORF">ACFO5O_01480</name>
</gene>
<proteinExistence type="predicted"/>
<name>A0ABV9MY85_9FLAO</name>
<dbReference type="Proteomes" id="UP001595953">
    <property type="component" value="Unassembled WGS sequence"/>
</dbReference>
<dbReference type="RefSeq" id="WP_387960236.1">
    <property type="nucleotide sequence ID" value="NZ_JBHSGP010000004.1"/>
</dbReference>
<protein>
    <recommendedName>
        <fullName evidence="3">Lipocalin-like domain-containing protein</fullName>
    </recommendedName>
</protein>
<keyword evidence="2" id="KW-1185">Reference proteome</keyword>
<evidence type="ECO:0000313" key="1">
    <source>
        <dbReference type="EMBL" id="MFC4720976.1"/>
    </source>
</evidence>